<dbReference type="STRING" id="177439.DP1743"/>
<evidence type="ECO:0000256" key="1">
    <source>
        <dbReference type="ARBA" id="ARBA00001946"/>
    </source>
</evidence>
<evidence type="ECO:0000256" key="3">
    <source>
        <dbReference type="ARBA" id="ARBA00022679"/>
    </source>
</evidence>
<evidence type="ECO:0000256" key="2">
    <source>
        <dbReference type="ARBA" id="ARBA00006706"/>
    </source>
</evidence>
<dbReference type="InterPro" id="IPR008949">
    <property type="entry name" value="Isoprenoid_synthase_dom_sf"/>
</dbReference>
<comment type="cofactor">
    <cofactor evidence="1">
        <name>Mg(2+)</name>
        <dbReference type="ChEBI" id="CHEBI:18420"/>
    </cofactor>
</comment>
<dbReference type="Gene3D" id="1.10.600.10">
    <property type="entry name" value="Farnesyl Diphosphate Synthase"/>
    <property type="match status" value="1"/>
</dbReference>
<dbReference type="SFLD" id="SFLDS00005">
    <property type="entry name" value="Isoprenoid_Synthase_Type_I"/>
    <property type="match status" value="1"/>
</dbReference>
<dbReference type="GO" id="GO:0004659">
    <property type="term" value="F:prenyltransferase activity"/>
    <property type="evidence" value="ECO:0007669"/>
    <property type="project" value="InterPro"/>
</dbReference>
<dbReference type="PANTHER" id="PTHR12001:SF69">
    <property type="entry name" value="ALL TRANS-POLYPRENYL-DIPHOSPHATE SYNTHASE PDSS1"/>
    <property type="match status" value="1"/>
</dbReference>
<dbReference type="PANTHER" id="PTHR12001">
    <property type="entry name" value="GERANYLGERANYL PYROPHOSPHATE SYNTHASE"/>
    <property type="match status" value="1"/>
</dbReference>
<dbReference type="InterPro" id="IPR033749">
    <property type="entry name" value="Polyprenyl_synt_CS"/>
</dbReference>
<evidence type="ECO:0000256" key="5">
    <source>
        <dbReference type="ARBA" id="ARBA00022842"/>
    </source>
</evidence>
<dbReference type="GO" id="GO:0008299">
    <property type="term" value="P:isoprenoid biosynthetic process"/>
    <property type="evidence" value="ECO:0007669"/>
    <property type="project" value="InterPro"/>
</dbReference>
<reference evidence="8" key="1">
    <citation type="journal article" date="2004" name="Environ. Microbiol.">
        <title>The genome of Desulfotalea psychrophila, a sulfate-reducing bacterium from permanently cold Arctic sediments.</title>
        <authorList>
            <person name="Rabus R."/>
            <person name="Ruepp A."/>
            <person name="Frickey T."/>
            <person name="Rattei T."/>
            <person name="Fartmann B."/>
            <person name="Stark M."/>
            <person name="Bauer M."/>
            <person name="Zibat A."/>
            <person name="Lombardot T."/>
            <person name="Becker I."/>
            <person name="Amann J."/>
            <person name="Gellner K."/>
            <person name="Teeling H."/>
            <person name="Leuschner W.D."/>
            <person name="Gloeckner F.-O."/>
            <person name="Lupas A.N."/>
            <person name="Amann R."/>
            <person name="Klenk H.-P."/>
        </authorList>
    </citation>
    <scope>NUCLEOTIDE SEQUENCE [LARGE SCALE GENOMIC DNA]</scope>
    <source>
        <strain evidence="8">DSM 12343 / LSv54</strain>
    </source>
</reference>
<evidence type="ECO:0000256" key="6">
    <source>
        <dbReference type="RuleBase" id="RU004466"/>
    </source>
</evidence>
<sequence length="336" mass="36828">MTDSIELIQGIGREGMQVNRYIAEDIALLRGSMEPLLCDILEYGLLSGGKRIRPLLVLMAARLCGNNGLETYRLATGFEYLHAATLFHDDIIDHSDLRRGQESIAKKFGMEAAILAGDFLHTRAMIFVGEMVGAEGLRRFGKATSAMVDGEFLQLRNAQEYNISELDYYRAVMGKTGVLIAAACELGALYGGGSEAEIAALRSYGEKLGSAFQIVDDLLDYQGDTALTGKAVGNDLAEGKMTLPLILALSQAKKRGDTPAVCRVEKILADENLRAESFTEISAFIEKYNGFAEARDHAEADISFACQQLHIFKSRDIQDEMNLLVGLGHYILSRKK</sequence>
<protein>
    <submittedName>
        <fullName evidence="7">Related to octaprenyl-diphosphate synthase</fullName>
    </submittedName>
</protein>
<dbReference type="eggNOG" id="COG0142">
    <property type="taxonomic scope" value="Bacteria"/>
</dbReference>
<evidence type="ECO:0000256" key="4">
    <source>
        <dbReference type="ARBA" id="ARBA00022723"/>
    </source>
</evidence>
<evidence type="ECO:0000313" key="7">
    <source>
        <dbReference type="EMBL" id="CAG36472.1"/>
    </source>
</evidence>
<dbReference type="InterPro" id="IPR000092">
    <property type="entry name" value="Polyprenyl_synt"/>
</dbReference>
<dbReference type="SUPFAM" id="SSF48576">
    <property type="entry name" value="Terpenoid synthases"/>
    <property type="match status" value="1"/>
</dbReference>
<keyword evidence="8" id="KW-1185">Reference proteome</keyword>
<dbReference type="EMBL" id="CR522870">
    <property type="protein sequence ID" value="CAG36472.1"/>
    <property type="molecule type" value="Genomic_DNA"/>
</dbReference>
<dbReference type="PROSITE" id="PS00444">
    <property type="entry name" value="POLYPRENYL_SYNTHASE_2"/>
    <property type="match status" value="1"/>
</dbReference>
<dbReference type="CDD" id="cd00685">
    <property type="entry name" value="Trans_IPPS_HT"/>
    <property type="match status" value="1"/>
</dbReference>
<evidence type="ECO:0000313" key="8">
    <source>
        <dbReference type="Proteomes" id="UP000000602"/>
    </source>
</evidence>
<dbReference type="Proteomes" id="UP000000602">
    <property type="component" value="Chromosome"/>
</dbReference>
<dbReference type="RefSeq" id="WP_011188984.1">
    <property type="nucleotide sequence ID" value="NC_006138.1"/>
</dbReference>
<comment type="similarity">
    <text evidence="2 6">Belongs to the FPP/GGPP synthase family.</text>
</comment>
<dbReference type="AlphaFoldDB" id="Q6AMF3"/>
<keyword evidence="4" id="KW-0479">Metal-binding</keyword>
<dbReference type="HOGENOM" id="CLU_014015_2_0_7"/>
<keyword evidence="5" id="KW-0460">Magnesium</keyword>
<accession>Q6AMF3</accession>
<proteinExistence type="inferred from homology"/>
<dbReference type="Pfam" id="PF00348">
    <property type="entry name" value="polyprenyl_synt"/>
    <property type="match status" value="1"/>
</dbReference>
<organism evidence="7 8">
    <name type="scientific">Desulfotalea psychrophila (strain LSv54 / DSM 12343)</name>
    <dbReference type="NCBI Taxonomy" id="177439"/>
    <lineage>
        <taxon>Bacteria</taxon>
        <taxon>Pseudomonadati</taxon>
        <taxon>Thermodesulfobacteriota</taxon>
        <taxon>Desulfobulbia</taxon>
        <taxon>Desulfobulbales</taxon>
        <taxon>Desulfocapsaceae</taxon>
        <taxon>Desulfotalea</taxon>
    </lineage>
</organism>
<gene>
    <name evidence="7" type="ordered locus">DP1743</name>
</gene>
<name>Q6AMF3_DESPS</name>
<dbReference type="OrthoDB" id="9805316at2"/>
<keyword evidence="3 6" id="KW-0808">Transferase</keyword>
<dbReference type="GO" id="GO:0046872">
    <property type="term" value="F:metal ion binding"/>
    <property type="evidence" value="ECO:0007669"/>
    <property type="project" value="UniProtKB-KW"/>
</dbReference>
<dbReference type="KEGG" id="dps:DP1743"/>